<evidence type="ECO:0000313" key="2">
    <source>
        <dbReference type="EMBL" id="ERL52062.1"/>
    </source>
</evidence>
<dbReference type="InterPro" id="IPR025391">
    <property type="entry name" value="DUF4123"/>
</dbReference>
<dbReference type="Pfam" id="PF13503">
    <property type="entry name" value="DUF4123"/>
    <property type="match status" value="1"/>
</dbReference>
<reference evidence="2 3" key="1">
    <citation type="submission" date="2013-08" db="EMBL/GenBank/DDBJ databases">
        <title>draft genome of Halomonas huanghegensis, strain BJGMM-B45T.</title>
        <authorList>
            <person name="Miao C."/>
            <person name="Wan Y."/>
            <person name="Jin W."/>
        </authorList>
    </citation>
    <scope>NUCLEOTIDE SEQUENCE [LARGE SCALE GENOMIC DNA]</scope>
    <source>
        <strain evidence="2 3">BJGMM-B45</strain>
    </source>
</reference>
<feature type="domain" description="DUF4123" evidence="1">
    <location>
        <begin position="44"/>
        <end position="130"/>
    </location>
</feature>
<proteinExistence type="predicted"/>
<dbReference type="Proteomes" id="UP000019113">
    <property type="component" value="Unassembled WGS sequence"/>
</dbReference>
<dbReference type="KEGG" id="hhu:AR456_18145"/>
<sequence>MPDWLLTHEYALLNPLIVEPEAWADLPCEPLVTPHANVRPHLLPQLIRLNELSSEARLALVERIGRHQRRGVTFFCALLQSDASADVIAQHLKLHLEQRRTGDKRRWWLRFYDPHVFRHLCWQLEPEQMDRLLGPIAAWRWPDAQGDWHCQSHHSTKQYAMPQLMLDRKQWRRIDRLASLNAVLDTLLISAPEKAQEKALWQWVDILLSRAEKLPLNQAEDRQLYAEQAVRFHPEIHSHPALKARLEDAREQGSSYSNSCADLDDAMLESMATELNSHNTRKEGL</sequence>
<accession>W1N913</accession>
<gene>
    <name evidence="2" type="ORF">BJB45_08855</name>
</gene>
<dbReference type="STRING" id="1178482.AR456_18145"/>
<dbReference type="eggNOG" id="ENOG5032MIM">
    <property type="taxonomic scope" value="Bacteria"/>
</dbReference>
<protein>
    <recommendedName>
        <fullName evidence="1">DUF4123 domain-containing protein</fullName>
    </recommendedName>
</protein>
<organism evidence="2 3">
    <name type="scientific">Halomonas huangheensis</name>
    <dbReference type="NCBI Taxonomy" id="1178482"/>
    <lineage>
        <taxon>Bacteria</taxon>
        <taxon>Pseudomonadati</taxon>
        <taxon>Pseudomonadota</taxon>
        <taxon>Gammaproteobacteria</taxon>
        <taxon>Oceanospirillales</taxon>
        <taxon>Halomonadaceae</taxon>
        <taxon>Halomonas</taxon>
    </lineage>
</organism>
<evidence type="ECO:0000313" key="3">
    <source>
        <dbReference type="Proteomes" id="UP000019113"/>
    </source>
</evidence>
<name>W1N913_9GAMM</name>
<keyword evidence="3" id="KW-1185">Reference proteome</keyword>
<dbReference type="EMBL" id="AVBC01000019">
    <property type="protein sequence ID" value="ERL52062.1"/>
    <property type="molecule type" value="Genomic_DNA"/>
</dbReference>
<dbReference type="PATRIC" id="fig|1178482.3.peg.930"/>
<comment type="caution">
    <text evidence="2">The sequence shown here is derived from an EMBL/GenBank/DDBJ whole genome shotgun (WGS) entry which is preliminary data.</text>
</comment>
<dbReference type="AlphaFoldDB" id="W1N913"/>
<evidence type="ECO:0000259" key="1">
    <source>
        <dbReference type="Pfam" id="PF13503"/>
    </source>
</evidence>